<comment type="caution">
    <text evidence="1">The sequence shown here is derived from an EMBL/GenBank/DDBJ whole genome shotgun (WGS) entry which is preliminary data.</text>
</comment>
<keyword evidence="2" id="KW-1185">Reference proteome</keyword>
<evidence type="ECO:0000313" key="2">
    <source>
        <dbReference type="Proteomes" id="UP001211907"/>
    </source>
</evidence>
<dbReference type="PANTHER" id="PTHR31252">
    <property type="entry name" value="DUF4419 DOMAIN-CONTAINING PROTEIN"/>
    <property type="match status" value="1"/>
</dbReference>
<evidence type="ECO:0000313" key="1">
    <source>
        <dbReference type="EMBL" id="KAJ3131400.1"/>
    </source>
</evidence>
<sequence length="300" mass="33199">MAQILLNGNLSKITVNSAAASTLAERHHANAAGDLILTSSDAVLYGPSASENEFLTAILHAYNNHAGLRIRPDDILQCVAMAVCSCVNDHSEELRDVFMAHQGRLSLIVEDYILNWHELLGKMEALIDQNVKTVLDLQSDFSTTATTRTTATLMKMATMSKYFRYGIRLGCGIRAVDLIGNIADWRKLRNKVKAVADLISAKGYMVNWFKHILAVIDRLIATYESVTPISPDLATFWSRIVIFVPYGSGSQKYLSGWSQVLFPGATYDQFPEYLNLLDAASVQPTGFECEAKSLLEKWAS</sequence>
<name>A0AAD5T5F2_9FUNG</name>
<organism evidence="1 2">
    <name type="scientific">Physocladia obscura</name>
    <dbReference type="NCBI Taxonomy" id="109957"/>
    <lineage>
        <taxon>Eukaryota</taxon>
        <taxon>Fungi</taxon>
        <taxon>Fungi incertae sedis</taxon>
        <taxon>Chytridiomycota</taxon>
        <taxon>Chytridiomycota incertae sedis</taxon>
        <taxon>Chytridiomycetes</taxon>
        <taxon>Chytridiales</taxon>
        <taxon>Chytriomycetaceae</taxon>
        <taxon>Physocladia</taxon>
    </lineage>
</organism>
<dbReference type="Proteomes" id="UP001211907">
    <property type="component" value="Unassembled WGS sequence"/>
</dbReference>
<dbReference type="AlphaFoldDB" id="A0AAD5T5F2"/>
<accession>A0AAD5T5F2</accession>
<protein>
    <submittedName>
        <fullName evidence="1">Uncharacterized protein</fullName>
    </submittedName>
</protein>
<gene>
    <name evidence="1" type="ORF">HK100_006394</name>
</gene>
<proteinExistence type="predicted"/>
<dbReference type="PANTHER" id="PTHR31252:SF11">
    <property type="entry name" value="DUF4419 DOMAIN-CONTAINING PROTEIN"/>
    <property type="match status" value="1"/>
</dbReference>
<dbReference type="InterPro" id="IPR025533">
    <property type="entry name" value="DUF4419"/>
</dbReference>
<dbReference type="Pfam" id="PF14388">
    <property type="entry name" value="DUF4419"/>
    <property type="match status" value="1"/>
</dbReference>
<dbReference type="EMBL" id="JADGJH010000297">
    <property type="protein sequence ID" value="KAJ3131400.1"/>
    <property type="molecule type" value="Genomic_DNA"/>
</dbReference>
<reference evidence="1" key="1">
    <citation type="submission" date="2020-05" db="EMBL/GenBank/DDBJ databases">
        <title>Phylogenomic resolution of chytrid fungi.</title>
        <authorList>
            <person name="Stajich J.E."/>
            <person name="Amses K."/>
            <person name="Simmons R."/>
            <person name="Seto K."/>
            <person name="Myers J."/>
            <person name="Bonds A."/>
            <person name="Quandt C.A."/>
            <person name="Barry K."/>
            <person name="Liu P."/>
            <person name="Grigoriev I."/>
            <person name="Longcore J.E."/>
            <person name="James T.Y."/>
        </authorList>
    </citation>
    <scope>NUCLEOTIDE SEQUENCE</scope>
    <source>
        <strain evidence="1">JEL0513</strain>
    </source>
</reference>